<keyword evidence="2" id="KW-1185">Reference proteome</keyword>
<evidence type="ECO:0000313" key="2">
    <source>
        <dbReference type="Proteomes" id="UP001469553"/>
    </source>
</evidence>
<feature type="non-terminal residue" evidence="1">
    <location>
        <position position="1"/>
    </location>
</feature>
<gene>
    <name evidence="1" type="ORF">AMECASPLE_025751</name>
</gene>
<name>A0ABV0YGT4_9TELE</name>
<reference evidence="1 2" key="1">
    <citation type="submission" date="2021-06" db="EMBL/GenBank/DDBJ databases">
        <authorList>
            <person name="Palmer J.M."/>
        </authorList>
    </citation>
    <scope>NUCLEOTIDE SEQUENCE [LARGE SCALE GENOMIC DNA]</scope>
    <source>
        <strain evidence="1 2">AS_MEX2019</strain>
        <tissue evidence="1">Muscle</tissue>
    </source>
</reference>
<sequence>CCRREGPLWLPFSELFVPDAFSHLLPSHKLLRINICAHSRFTELPPKPFACPLYSGLSADLQTELSPPPYFRATKTIPELLRHICWLFKTLKTIKCLSSLCIL</sequence>
<dbReference type="Proteomes" id="UP001469553">
    <property type="component" value="Unassembled WGS sequence"/>
</dbReference>
<evidence type="ECO:0000313" key="1">
    <source>
        <dbReference type="EMBL" id="MEQ2292711.1"/>
    </source>
</evidence>
<accession>A0ABV0YGT4</accession>
<organism evidence="1 2">
    <name type="scientific">Ameca splendens</name>
    <dbReference type="NCBI Taxonomy" id="208324"/>
    <lineage>
        <taxon>Eukaryota</taxon>
        <taxon>Metazoa</taxon>
        <taxon>Chordata</taxon>
        <taxon>Craniata</taxon>
        <taxon>Vertebrata</taxon>
        <taxon>Euteleostomi</taxon>
        <taxon>Actinopterygii</taxon>
        <taxon>Neopterygii</taxon>
        <taxon>Teleostei</taxon>
        <taxon>Neoteleostei</taxon>
        <taxon>Acanthomorphata</taxon>
        <taxon>Ovalentaria</taxon>
        <taxon>Atherinomorphae</taxon>
        <taxon>Cyprinodontiformes</taxon>
        <taxon>Goodeidae</taxon>
        <taxon>Ameca</taxon>
    </lineage>
</organism>
<proteinExistence type="predicted"/>
<protein>
    <submittedName>
        <fullName evidence="1">Uncharacterized protein</fullName>
    </submittedName>
</protein>
<comment type="caution">
    <text evidence="1">The sequence shown here is derived from an EMBL/GenBank/DDBJ whole genome shotgun (WGS) entry which is preliminary data.</text>
</comment>
<dbReference type="EMBL" id="JAHRIP010030779">
    <property type="protein sequence ID" value="MEQ2292711.1"/>
    <property type="molecule type" value="Genomic_DNA"/>
</dbReference>